<dbReference type="Gene3D" id="3.10.10.10">
    <property type="entry name" value="HIV Type 1 Reverse Transcriptase, subunit A, domain 1"/>
    <property type="match status" value="1"/>
</dbReference>
<proteinExistence type="predicted"/>
<protein>
    <submittedName>
        <fullName evidence="2">Uncharacterized protein</fullName>
    </submittedName>
</protein>
<dbReference type="InterPro" id="IPR043128">
    <property type="entry name" value="Rev_trsase/Diguanyl_cyclase"/>
</dbReference>
<evidence type="ECO:0000256" key="1">
    <source>
        <dbReference type="SAM" id="MobiDB-lite"/>
    </source>
</evidence>
<name>A0A5J4VZ24_9EUKA</name>
<dbReference type="Proteomes" id="UP000324800">
    <property type="component" value="Unassembled WGS sequence"/>
</dbReference>
<sequence length="641" mass="74034">MRLRAAWRKTKFQKMIKTCWSECQQYTPRFNYLRVAMVKNYYSATSGGDHCDLNLSPVQNLDSAPKLEVLKRKTAFKGDSEAHKSLFKIIQQELEDDVITQVPDSFVKCWNPLFAISKKKGSCRKIHYCRILNSEFKTEYNKLEGITIIQEIIIPNDSATVIDLHYAFFHIIVAEEMRQCLYISFNGHSYNYKEMPGQKAMQLVNLRQRGRYSDPNLGSHSSATRNITSNEDSTKVLLDNRNGKEQDQPYSDSRILVLALEHKNHDNVNDNISKEESIEATKISVGIRQKKEKRKNKGLDISNLRDTIHKSTIQTRRASHKEVLKAEGQRNSQLMLEQADITQQSRDTGHNTVEQHVSRQQTILFHQTSQVYNDPDRRFELNMGATLINKKLEMVYAHAEWKDNNIKSSFRREVTAVLKELLEFSPELIQQQPNGIHLLSDSTVAMYCLKQYSQRVEVSHISGLSNTIPVSLSRLSKYGDYAIKREILQKTFKELGIKISEDVFATSANGQCKRYCNISKDKFVIKRDEFSQDYLKNSLNSLFNLSTTENYQEGQAGTTSSCSPDSTRLAQSEVVHRAERDCIIEDMLRLVYASLINGSEAKKQRLSAVTRTYLPFFQWEQRWREVFQITVTSQRTEFQFG</sequence>
<accession>A0A5J4VZ24</accession>
<evidence type="ECO:0000313" key="3">
    <source>
        <dbReference type="Proteomes" id="UP000324800"/>
    </source>
</evidence>
<dbReference type="Gene3D" id="3.30.70.270">
    <property type="match status" value="1"/>
</dbReference>
<comment type="caution">
    <text evidence="2">The sequence shown here is derived from an EMBL/GenBank/DDBJ whole genome shotgun (WGS) entry which is preliminary data.</text>
</comment>
<dbReference type="AlphaFoldDB" id="A0A5J4VZ24"/>
<dbReference type="SUPFAM" id="SSF56672">
    <property type="entry name" value="DNA/RNA polymerases"/>
    <property type="match status" value="1"/>
</dbReference>
<dbReference type="EMBL" id="SNRW01004291">
    <property type="protein sequence ID" value="KAA6387650.1"/>
    <property type="molecule type" value="Genomic_DNA"/>
</dbReference>
<gene>
    <name evidence="2" type="ORF">EZS28_016821</name>
</gene>
<feature type="region of interest" description="Disordered" evidence="1">
    <location>
        <begin position="212"/>
        <end position="234"/>
    </location>
</feature>
<reference evidence="2 3" key="1">
    <citation type="submission" date="2019-03" db="EMBL/GenBank/DDBJ databases">
        <title>Single cell metagenomics reveals metabolic interactions within the superorganism composed of flagellate Streblomastix strix and complex community of Bacteroidetes bacteria on its surface.</title>
        <authorList>
            <person name="Treitli S.C."/>
            <person name="Kolisko M."/>
            <person name="Husnik F."/>
            <person name="Keeling P."/>
            <person name="Hampl V."/>
        </authorList>
    </citation>
    <scope>NUCLEOTIDE SEQUENCE [LARGE SCALE GENOMIC DNA]</scope>
    <source>
        <strain evidence="2">ST1C</strain>
    </source>
</reference>
<evidence type="ECO:0000313" key="2">
    <source>
        <dbReference type="EMBL" id="KAA6387650.1"/>
    </source>
</evidence>
<feature type="compositionally biased region" description="Polar residues" evidence="1">
    <location>
        <begin position="216"/>
        <end position="231"/>
    </location>
</feature>
<dbReference type="InterPro" id="IPR043502">
    <property type="entry name" value="DNA/RNA_pol_sf"/>
</dbReference>
<organism evidence="2 3">
    <name type="scientific">Streblomastix strix</name>
    <dbReference type="NCBI Taxonomy" id="222440"/>
    <lineage>
        <taxon>Eukaryota</taxon>
        <taxon>Metamonada</taxon>
        <taxon>Preaxostyla</taxon>
        <taxon>Oxymonadida</taxon>
        <taxon>Streblomastigidae</taxon>
        <taxon>Streblomastix</taxon>
    </lineage>
</organism>